<feature type="transmembrane region" description="Helical" evidence="6">
    <location>
        <begin position="158"/>
        <end position="176"/>
    </location>
</feature>
<comment type="subcellular location">
    <subcellularLocation>
        <location evidence="1">Cell membrane</location>
        <topology evidence="1">Multi-pass membrane protein</topology>
    </subcellularLocation>
</comment>
<dbReference type="PANTHER" id="PTHR30250">
    <property type="entry name" value="PST FAMILY PREDICTED COLANIC ACID TRANSPORTER"/>
    <property type="match status" value="1"/>
</dbReference>
<dbReference type="Proteomes" id="UP000576368">
    <property type="component" value="Unassembled WGS sequence"/>
</dbReference>
<dbReference type="EMBL" id="JAATLI010000020">
    <property type="protein sequence ID" value="NJC20634.1"/>
    <property type="molecule type" value="Genomic_DNA"/>
</dbReference>
<feature type="transmembrane region" description="Helical" evidence="6">
    <location>
        <begin position="124"/>
        <end position="146"/>
    </location>
</feature>
<reference evidence="8 10" key="1">
    <citation type="submission" date="2019-09" db="EMBL/GenBank/DDBJ databases">
        <title>Butyricimonas paravirosa DSM 105722 (=214-4 = JCM 18677 = CCUG 65563).</title>
        <authorList>
            <person name="Le Roy T."/>
            <person name="Cani P.D."/>
        </authorList>
    </citation>
    <scope>NUCLEOTIDE SEQUENCE [LARGE SCALE GENOMIC DNA]</scope>
    <source>
        <strain evidence="8 10">DSM 105722</strain>
    </source>
</reference>
<dbReference type="InterPro" id="IPR050833">
    <property type="entry name" value="Poly_Biosynth_Transport"/>
</dbReference>
<dbReference type="EMBL" id="CP043839">
    <property type="protein sequence ID" value="WOF12063.1"/>
    <property type="molecule type" value="Genomic_DNA"/>
</dbReference>
<sequence length="489" mass="54637">MSQSYKNIFKTTFLLGFVQIFNILVKVITNKIVSVLLGAEGMGTIGIYNNTIDLLKSGAGLGISQSAVRDISAANSNGDKESFSRIISVTKRIVMFSGLLGIIITIILSPWLSRWVMGSKGHTFVFMCLAVVVAIKIVTDGQLAILIGMRQLKYLAKANVWGAFMGLVTSVPMYYIYDLQGIVPSLFICAFIPLLFSSFYVKKINYNRIVLSVHEILGNASPMIKMGIALVFASFLSNIVALVISAYMRAYGGLQDVGFYNAGIMILNGYFGVIITALTTDYYPRIASISDNNILLQNELNKQATVSLVLCCPLVVLFLFLLPFFIRVLYSEEFFLTVNFIRVAIWGTLITICSNQVDMILVAKFKMRLFTIISIVYRFLQLVISLVFYKYYGILGMGGAMTIMGVLHFSIMTISVYQLYKICFNWLFIKIALVVFGLAIIATFVCMFDNVILKYILGGGLVIVSCTFSLYISKKHFEIDLLKYLYDKF</sequence>
<keyword evidence="4 6" id="KW-1133">Transmembrane helix</keyword>
<dbReference type="GO" id="GO:0005886">
    <property type="term" value="C:plasma membrane"/>
    <property type="evidence" value="ECO:0007669"/>
    <property type="project" value="UniProtKB-SubCell"/>
</dbReference>
<dbReference type="PANTHER" id="PTHR30250:SF11">
    <property type="entry name" value="O-ANTIGEN TRANSPORTER-RELATED"/>
    <property type="match status" value="1"/>
</dbReference>
<evidence type="ECO:0000313" key="10">
    <source>
        <dbReference type="Proteomes" id="UP001302374"/>
    </source>
</evidence>
<dbReference type="InterPro" id="IPR002797">
    <property type="entry name" value="Polysacc_synth"/>
</dbReference>
<keyword evidence="3 6" id="KW-0812">Transmembrane</keyword>
<evidence type="ECO:0000256" key="2">
    <source>
        <dbReference type="ARBA" id="ARBA00022475"/>
    </source>
</evidence>
<reference evidence="7 9" key="2">
    <citation type="submission" date="2020-03" db="EMBL/GenBank/DDBJ databases">
        <title>Genomic Encyclopedia of Type Strains, Phase IV (KMG-IV): sequencing the most valuable type-strain genomes for metagenomic binning, comparative biology and taxonomic classification.</title>
        <authorList>
            <person name="Goeker M."/>
        </authorList>
    </citation>
    <scope>NUCLEOTIDE SEQUENCE [LARGE SCALE GENOMIC DNA]</scope>
    <source>
        <strain evidence="7 9">DSM 105722</strain>
    </source>
</reference>
<organism evidence="7 9">
    <name type="scientific">Butyricimonas paravirosa</name>
    <dbReference type="NCBI Taxonomy" id="1472417"/>
    <lineage>
        <taxon>Bacteria</taxon>
        <taxon>Pseudomonadati</taxon>
        <taxon>Bacteroidota</taxon>
        <taxon>Bacteroidia</taxon>
        <taxon>Bacteroidales</taxon>
        <taxon>Odoribacteraceae</taxon>
        <taxon>Butyricimonas</taxon>
    </lineage>
</organism>
<feature type="transmembrane region" description="Helical" evidence="6">
    <location>
        <begin position="93"/>
        <end position="112"/>
    </location>
</feature>
<evidence type="ECO:0000313" key="7">
    <source>
        <dbReference type="EMBL" id="NJC20634.1"/>
    </source>
</evidence>
<keyword evidence="10" id="KW-1185">Reference proteome</keyword>
<evidence type="ECO:0000256" key="6">
    <source>
        <dbReference type="SAM" id="Phobius"/>
    </source>
</evidence>
<gene>
    <name evidence="8" type="ORF">F1644_07185</name>
    <name evidence="7" type="ORF">GGR15_004290</name>
</gene>
<evidence type="ECO:0000256" key="3">
    <source>
        <dbReference type="ARBA" id="ARBA00022692"/>
    </source>
</evidence>
<keyword evidence="5 6" id="KW-0472">Membrane</keyword>
<keyword evidence="2" id="KW-1003">Cell membrane</keyword>
<feature type="transmembrane region" description="Helical" evidence="6">
    <location>
        <begin position="394"/>
        <end position="417"/>
    </location>
</feature>
<evidence type="ECO:0000313" key="8">
    <source>
        <dbReference type="EMBL" id="WOF12063.1"/>
    </source>
</evidence>
<feature type="transmembrane region" description="Helical" evidence="6">
    <location>
        <begin position="182"/>
        <end position="201"/>
    </location>
</feature>
<feature type="transmembrane region" description="Helical" evidence="6">
    <location>
        <begin position="424"/>
        <end position="445"/>
    </location>
</feature>
<evidence type="ECO:0000256" key="1">
    <source>
        <dbReference type="ARBA" id="ARBA00004651"/>
    </source>
</evidence>
<accession>A0A7X5YH31</accession>
<dbReference type="AlphaFoldDB" id="A0A7X5YH31"/>
<dbReference type="GeneID" id="86891066"/>
<feature type="transmembrane region" description="Helical" evidence="6">
    <location>
        <begin position="222"/>
        <end position="247"/>
    </location>
</feature>
<evidence type="ECO:0000256" key="4">
    <source>
        <dbReference type="ARBA" id="ARBA00022989"/>
    </source>
</evidence>
<feature type="transmembrane region" description="Helical" evidence="6">
    <location>
        <begin position="259"/>
        <end position="283"/>
    </location>
</feature>
<name>A0A7X5YH31_9BACT</name>
<feature type="transmembrane region" description="Helical" evidence="6">
    <location>
        <begin position="334"/>
        <end position="357"/>
    </location>
</feature>
<proteinExistence type="predicted"/>
<protein>
    <submittedName>
        <fullName evidence="8">Oligosaccharide flippase family protein</fullName>
    </submittedName>
    <submittedName>
        <fullName evidence="7">PST family polysaccharide transporter</fullName>
    </submittedName>
</protein>
<feature type="transmembrane region" description="Helical" evidence="6">
    <location>
        <begin position="304"/>
        <end position="328"/>
    </location>
</feature>
<evidence type="ECO:0000313" key="9">
    <source>
        <dbReference type="Proteomes" id="UP000576368"/>
    </source>
</evidence>
<dbReference type="RefSeq" id="WP_118305567.1">
    <property type="nucleotide sequence ID" value="NZ_BMPA01000019.1"/>
</dbReference>
<dbReference type="Proteomes" id="UP001302374">
    <property type="component" value="Chromosome"/>
</dbReference>
<feature type="transmembrane region" description="Helical" evidence="6">
    <location>
        <begin position="451"/>
        <end position="473"/>
    </location>
</feature>
<evidence type="ECO:0000256" key="5">
    <source>
        <dbReference type="ARBA" id="ARBA00023136"/>
    </source>
</evidence>
<dbReference type="Pfam" id="PF01943">
    <property type="entry name" value="Polysacc_synt"/>
    <property type="match status" value="1"/>
</dbReference>
<feature type="transmembrane region" description="Helical" evidence="6">
    <location>
        <begin position="369"/>
        <end position="388"/>
    </location>
</feature>